<proteinExistence type="predicted"/>
<name>A0A813WZI6_9BILA</name>
<evidence type="ECO:0000313" key="3">
    <source>
        <dbReference type="Proteomes" id="UP000663860"/>
    </source>
</evidence>
<dbReference type="EMBL" id="CAJOBB010013419">
    <property type="protein sequence ID" value="CAF4290216.1"/>
    <property type="molecule type" value="Genomic_DNA"/>
</dbReference>
<dbReference type="Proteomes" id="UP000663860">
    <property type="component" value="Unassembled WGS sequence"/>
</dbReference>
<dbReference type="Proteomes" id="UP000663868">
    <property type="component" value="Unassembled WGS sequence"/>
</dbReference>
<sequence>MRQAIEEESIKYSTRSSKPCRWHLEVLTYYAGMSRGRQQFGTVYCLMIDTGGSAVATNQIATQPQSYFN</sequence>
<dbReference type="AlphaFoldDB" id="A0A813WZI6"/>
<organism evidence="1 3">
    <name type="scientific">Adineta steineri</name>
    <dbReference type="NCBI Taxonomy" id="433720"/>
    <lineage>
        <taxon>Eukaryota</taxon>
        <taxon>Metazoa</taxon>
        <taxon>Spiralia</taxon>
        <taxon>Gnathifera</taxon>
        <taxon>Rotifera</taxon>
        <taxon>Eurotatoria</taxon>
        <taxon>Bdelloidea</taxon>
        <taxon>Adinetida</taxon>
        <taxon>Adinetidae</taxon>
        <taxon>Adineta</taxon>
    </lineage>
</organism>
<comment type="caution">
    <text evidence="1">The sequence shown here is derived from an EMBL/GenBank/DDBJ whole genome shotgun (WGS) entry which is preliminary data.</text>
</comment>
<protein>
    <submittedName>
        <fullName evidence="1">Uncharacterized protein</fullName>
    </submittedName>
</protein>
<evidence type="ECO:0000313" key="1">
    <source>
        <dbReference type="EMBL" id="CAF0864346.1"/>
    </source>
</evidence>
<accession>A0A813WZI6</accession>
<gene>
    <name evidence="1" type="ORF">IZO911_LOCUS10304</name>
    <name evidence="2" type="ORF">KXQ929_LOCUS44944</name>
</gene>
<evidence type="ECO:0000313" key="2">
    <source>
        <dbReference type="EMBL" id="CAF4290216.1"/>
    </source>
</evidence>
<reference evidence="1" key="1">
    <citation type="submission" date="2021-02" db="EMBL/GenBank/DDBJ databases">
        <authorList>
            <person name="Nowell W R."/>
        </authorList>
    </citation>
    <scope>NUCLEOTIDE SEQUENCE</scope>
</reference>
<dbReference type="EMBL" id="CAJNOE010000074">
    <property type="protein sequence ID" value="CAF0864346.1"/>
    <property type="molecule type" value="Genomic_DNA"/>
</dbReference>